<organism evidence="3 4">
    <name type="scientific">Orbilia ellipsospora</name>
    <dbReference type="NCBI Taxonomy" id="2528407"/>
    <lineage>
        <taxon>Eukaryota</taxon>
        <taxon>Fungi</taxon>
        <taxon>Dikarya</taxon>
        <taxon>Ascomycota</taxon>
        <taxon>Pezizomycotina</taxon>
        <taxon>Orbiliomycetes</taxon>
        <taxon>Orbiliales</taxon>
        <taxon>Orbiliaceae</taxon>
        <taxon>Orbilia</taxon>
    </lineage>
</organism>
<proteinExistence type="predicted"/>
<gene>
    <name evidence="3" type="ORF">TWF694_000311</name>
</gene>
<evidence type="ECO:0000256" key="2">
    <source>
        <dbReference type="SAM" id="Phobius"/>
    </source>
</evidence>
<sequence>MQLRIPKRLLYIYAFSFLAFLVVSLTIPHHDDSNTVTPPAWDMRTGLSEEFADTPILAAKNPGERDRINSSDPGTVSDFGNQNFSRFSPNHTKDDRISDTSSYTEDNQSERRAPPQIRSYETVASDGKGLLNLPKPIADRSPEGSNIINHESNGYYIKRRDDKREVNIYSDRFNFLVPLALLGRTIPTLLKEIFIFNNLADPVTGKIPGKIPYKFAISAVEGLVIVKRAYKRDDHGEPKEEHFSEILYRIWYDWAKIQGVSVDSIRYIIHDLIANDETLMVVRKIIEEVDWVVQDVRTPYGGSRNGKEIRLSASSDNEAELTAFRAMIGCPNGKGVIRMLNDHSHALEQKQISQVLIWLPFPEENVPLPYVLYEVVPSQ</sequence>
<dbReference type="EMBL" id="JAVHJO010000001">
    <property type="protein sequence ID" value="KAK6543567.1"/>
    <property type="molecule type" value="Genomic_DNA"/>
</dbReference>
<reference evidence="3 4" key="1">
    <citation type="submission" date="2019-10" db="EMBL/GenBank/DDBJ databases">
        <authorList>
            <person name="Palmer J.M."/>
        </authorList>
    </citation>
    <scope>NUCLEOTIDE SEQUENCE [LARGE SCALE GENOMIC DNA]</scope>
    <source>
        <strain evidence="3 4">TWF694</strain>
    </source>
</reference>
<evidence type="ECO:0000313" key="3">
    <source>
        <dbReference type="EMBL" id="KAK6543567.1"/>
    </source>
</evidence>
<feature type="transmembrane region" description="Helical" evidence="2">
    <location>
        <begin position="9"/>
        <end position="27"/>
    </location>
</feature>
<evidence type="ECO:0000256" key="1">
    <source>
        <dbReference type="SAM" id="MobiDB-lite"/>
    </source>
</evidence>
<feature type="region of interest" description="Disordered" evidence="1">
    <location>
        <begin position="60"/>
        <end position="117"/>
    </location>
</feature>
<protein>
    <submittedName>
        <fullName evidence="3">Uncharacterized protein</fullName>
    </submittedName>
</protein>
<dbReference type="AlphaFoldDB" id="A0AAV9XPS7"/>
<feature type="compositionally biased region" description="Polar residues" evidence="1">
    <location>
        <begin position="70"/>
        <end position="90"/>
    </location>
</feature>
<keyword evidence="2" id="KW-0812">Transmembrane</keyword>
<keyword evidence="4" id="KW-1185">Reference proteome</keyword>
<keyword evidence="2" id="KW-0472">Membrane</keyword>
<accession>A0AAV9XPS7</accession>
<evidence type="ECO:0000313" key="4">
    <source>
        <dbReference type="Proteomes" id="UP001365542"/>
    </source>
</evidence>
<name>A0AAV9XPS7_9PEZI</name>
<dbReference type="Proteomes" id="UP001365542">
    <property type="component" value="Unassembled WGS sequence"/>
</dbReference>
<comment type="caution">
    <text evidence="3">The sequence shown here is derived from an EMBL/GenBank/DDBJ whole genome shotgun (WGS) entry which is preliminary data.</text>
</comment>
<keyword evidence="2" id="KW-1133">Transmembrane helix</keyword>